<gene>
    <name evidence="2" type="ORF">OVA965_LOCUS19077</name>
    <name evidence="3" type="ORF">TMI583_LOCUS19091</name>
</gene>
<feature type="repeat" description="ANK" evidence="1">
    <location>
        <begin position="37"/>
        <end position="69"/>
    </location>
</feature>
<organism evidence="3 4">
    <name type="scientific">Didymodactylos carnosus</name>
    <dbReference type="NCBI Taxonomy" id="1234261"/>
    <lineage>
        <taxon>Eukaryota</taxon>
        <taxon>Metazoa</taxon>
        <taxon>Spiralia</taxon>
        <taxon>Gnathifera</taxon>
        <taxon>Rotifera</taxon>
        <taxon>Eurotatoria</taxon>
        <taxon>Bdelloidea</taxon>
        <taxon>Philodinida</taxon>
        <taxon>Philodinidae</taxon>
        <taxon>Didymodactylos</taxon>
    </lineage>
</organism>
<evidence type="ECO:0000313" key="2">
    <source>
        <dbReference type="EMBL" id="CAF1096475.1"/>
    </source>
</evidence>
<protein>
    <submittedName>
        <fullName evidence="3">Uncharacterized protein</fullName>
    </submittedName>
</protein>
<dbReference type="Gene3D" id="3.90.176.10">
    <property type="entry name" value="Toxin ADP-ribosyltransferase, Chain A, domain 1"/>
    <property type="match status" value="1"/>
</dbReference>
<dbReference type="Pfam" id="PF12796">
    <property type="entry name" value="Ank_2"/>
    <property type="match status" value="1"/>
</dbReference>
<evidence type="ECO:0000313" key="3">
    <source>
        <dbReference type="EMBL" id="CAF3857992.1"/>
    </source>
</evidence>
<dbReference type="Gene3D" id="1.25.40.20">
    <property type="entry name" value="Ankyrin repeat-containing domain"/>
    <property type="match status" value="1"/>
</dbReference>
<dbReference type="Proteomes" id="UP000677228">
    <property type="component" value="Unassembled WGS sequence"/>
</dbReference>
<dbReference type="SUPFAM" id="SSF48403">
    <property type="entry name" value="Ankyrin repeat"/>
    <property type="match status" value="1"/>
</dbReference>
<dbReference type="PROSITE" id="PS50088">
    <property type="entry name" value="ANK_REPEAT"/>
    <property type="match status" value="1"/>
</dbReference>
<comment type="caution">
    <text evidence="3">The sequence shown here is derived from an EMBL/GenBank/DDBJ whole genome shotgun (WGS) entry which is preliminary data.</text>
</comment>
<sequence length="336" mass="38484">MGGGRAFYIACQTGDKATVEKKLTKLKSNEICVRRSNGSTALHAAALNGHKAIVQLLVNRCCARAIRDNDGQTAYELAFNYEIQQLLTRHNKHSRFEIKPHFFQSPAFGLWRYIVNSHRLVECGYHEKSGVEERRACALYWIQTVLTNVDERNLMVSYFENAYSADSAEPLLIAMTEETDFHWKLNEALIAEPDSRAFKENELHGPLLIARNLFKAIYDGKHGANYNGHLLYAKATLTNEEIQMYTNKIDQQSAMSLKIFWSLTKSRDNAVDYDGNVLFILTCKELTTKRTISLEKLSGYVDEKEVLMAPMTKMQVKSVTAIDTNKYEINLLYWDW</sequence>
<evidence type="ECO:0000313" key="4">
    <source>
        <dbReference type="Proteomes" id="UP000682733"/>
    </source>
</evidence>
<dbReference type="EMBL" id="CAJNOK010009710">
    <property type="protein sequence ID" value="CAF1096475.1"/>
    <property type="molecule type" value="Genomic_DNA"/>
</dbReference>
<dbReference type="InterPro" id="IPR002110">
    <property type="entry name" value="Ankyrin_rpt"/>
</dbReference>
<accession>A0A8S2KLM2</accession>
<dbReference type="EMBL" id="CAJOBA010009729">
    <property type="protein sequence ID" value="CAF3857992.1"/>
    <property type="molecule type" value="Genomic_DNA"/>
</dbReference>
<evidence type="ECO:0000256" key="1">
    <source>
        <dbReference type="PROSITE-ProRule" id="PRU00023"/>
    </source>
</evidence>
<dbReference type="InterPro" id="IPR036770">
    <property type="entry name" value="Ankyrin_rpt-contain_sf"/>
</dbReference>
<dbReference type="SUPFAM" id="SSF56399">
    <property type="entry name" value="ADP-ribosylation"/>
    <property type="match status" value="1"/>
</dbReference>
<reference evidence="3" key="1">
    <citation type="submission" date="2021-02" db="EMBL/GenBank/DDBJ databases">
        <authorList>
            <person name="Nowell W R."/>
        </authorList>
    </citation>
    <scope>NUCLEOTIDE SEQUENCE</scope>
</reference>
<name>A0A8S2KLM2_9BILA</name>
<dbReference type="PROSITE" id="PS50297">
    <property type="entry name" value="ANK_REP_REGION"/>
    <property type="match status" value="1"/>
</dbReference>
<keyword evidence="1" id="KW-0040">ANK repeat</keyword>
<dbReference type="AlphaFoldDB" id="A0A8S2KLM2"/>
<dbReference type="Proteomes" id="UP000682733">
    <property type="component" value="Unassembled WGS sequence"/>
</dbReference>
<proteinExistence type="predicted"/>